<proteinExistence type="predicted"/>
<gene>
    <name evidence="1" type="ORF">BDV28DRAFT_137813</name>
</gene>
<evidence type="ECO:0000313" key="1">
    <source>
        <dbReference type="EMBL" id="KAE8351127.1"/>
    </source>
</evidence>
<dbReference type="Proteomes" id="UP000327118">
    <property type="component" value="Unassembled WGS sequence"/>
</dbReference>
<evidence type="ECO:0000313" key="2">
    <source>
        <dbReference type="Proteomes" id="UP000327118"/>
    </source>
</evidence>
<accession>A0A5N6Z0C6</accession>
<organism evidence="1 2">
    <name type="scientific">Aspergillus coremiiformis</name>
    <dbReference type="NCBI Taxonomy" id="138285"/>
    <lineage>
        <taxon>Eukaryota</taxon>
        <taxon>Fungi</taxon>
        <taxon>Dikarya</taxon>
        <taxon>Ascomycota</taxon>
        <taxon>Pezizomycotina</taxon>
        <taxon>Eurotiomycetes</taxon>
        <taxon>Eurotiomycetidae</taxon>
        <taxon>Eurotiales</taxon>
        <taxon>Aspergillaceae</taxon>
        <taxon>Aspergillus</taxon>
        <taxon>Aspergillus subgen. Circumdati</taxon>
    </lineage>
</organism>
<dbReference type="EMBL" id="ML739186">
    <property type="protein sequence ID" value="KAE8351127.1"/>
    <property type="molecule type" value="Genomic_DNA"/>
</dbReference>
<dbReference type="AlphaFoldDB" id="A0A5N6Z0C6"/>
<keyword evidence="2" id="KW-1185">Reference proteome</keyword>
<name>A0A5N6Z0C6_9EURO</name>
<sequence>MAPSEYTIRLQKGIRGGFTPPNPSAISTLIKSASESNIHISVAIRLPGTRTLQPQPPKILDSSDEETLRLVTELSNTLRDLPTESPPQSEDIYGLDTSIAWRSEDMEWCNGAPAGCDAGESLVKVDDDQISKFRRAVEIVEQLVQMGADC</sequence>
<dbReference type="OrthoDB" id="5366606at2759"/>
<reference evidence="2" key="1">
    <citation type="submission" date="2019-04" db="EMBL/GenBank/DDBJ databases">
        <title>Friends and foes A comparative genomics studyof 23 Aspergillus species from section Flavi.</title>
        <authorList>
            <consortium name="DOE Joint Genome Institute"/>
            <person name="Kjaerbolling I."/>
            <person name="Vesth T."/>
            <person name="Frisvad J.C."/>
            <person name="Nybo J.L."/>
            <person name="Theobald S."/>
            <person name="Kildgaard S."/>
            <person name="Isbrandt T."/>
            <person name="Kuo A."/>
            <person name="Sato A."/>
            <person name="Lyhne E.K."/>
            <person name="Kogle M.E."/>
            <person name="Wiebenga A."/>
            <person name="Kun R.S."/>
            <person name="Lubbers R.J."/>
            <person name="Makela M.R."/>
            <person name="Barry K."/>
            <person name="Chovatia M."/>
            <person name="Clum A."/>
            <person name="Daum C."/>
            <person name="Haridas S."/>
            <person name="He G."/>
            <person name="LaButti K."/>
            <person name="Lipzen A."/>
            <person name="Mondo S."/>
            <person name="Riley R."/>
            <person name="Salamov A."/>
            <person name="Simmons B.A."/>
            <person name="Magnuson J.K."/>
            <person name="Henrissat B."/>
            <person name="Mortensen U.H."/>
            <person name="Larsen T.O."/>
            <person name="Devries R.P."/>
            <person name="Grigoriev I.V."/>
            <person name="Machida M."/>
            <person name="Baker S.E."/>
            <person name="Andersen M.R."/>
        </authorList>
    </citation>
    <scope>NUCLEOTIDE SEQUENCE [LARGE SCALE GENOMIC DNA]</scope>
    <source>
        <strain evidence="2">CBS 553.77</strain>
    </source>
</reference>
<protein>
    <submittedName>
        <fullName evidence="1">Uncharacterized protein</fullName>
    </submittedName>
</protein>